<dbReference type="InterPro" id="IPR018466">
    <property type="entry name" value="Kre9/Knh1-like_N"/>
</dbReference>
<comment type="caution">
    <text evidence="5">The sequence shown here is derived from an EMBL/GenBank/DDBJ whole genome shotgun (WGS) entry which is preliminary data.</text>
</comment>
<dbReference type="OrthoDB" id="2260257at2759"/>
<dbReference type="Proteomes" id="UP001150569">
    <property type="component" value="Unassembled WGS sequence"/>
</dbReference>
<sequence length="226" mass="23675">MRPAPSHCAVLLLLACGLYVHAITVAISSPWKNSIWTAGDEVQISMRIQEETAADRPMTLELLRGDSATPYVVAQVSSDVPEKVTFLNYQVPANLAPRTDYYLRLSTPNALFYSDYFTVKSGNGKADVTDDETTATTSSAATSTNTSGDKKPTEGSKPNGNGEASKPPSEGGKKTGAVTVTSTHTTTAEESSTSARPTATTAGASGVGYDTLAAGLTVALVYLIYP</sequence>
<evidence type="ECO:0000256" key="3">
    <source>
        <dbReference type="SAM" id="SignalP"/>
    </source>
</evidence>
<name>A0A9W8DV79_9FUNG</name>
<dbReference type="Pfam" id="PF10342">
    <property type="entry name" value="Kre9_KNH"/>
    <property type="match status" value="1"/>
</dbReference>
<feature type="compositionally biased region" description="Low complexity" evidence="2">
    <location>
        <begin position="175"/>
        <end position="204"/>
    </location>
</feature>
<keyword evidence="6" id="KW-1185">Reference proteome</keyword>
<accession>A0A9W8DV79</accession>
<feature type="signal peptide" evidence="3">
    <location>
        <begin position="1"/>
        <end position="22"/>
    </location>
</feature>
<feature type="chain" id="PRO_5040796169" description="Yeast cell wall synthesis Kre9/Knh1-like N-terminal domain-containing protein" evidence="3">
    <location>
        <begin position="23"/>
        <end position="226"/>
    </location>
</feature>
<evidence type="ECO:0000313" key="5">
    <source>
        <dbReference type="EMBL" id="KAJ1927387.1"/>
    </source>
</evidence>
<dbReference type="AlphaFoldDB" id="A0A9W8DV79"/>
<evidence type="ECO:0000313" key="6">
    <source>
        <dbReference type="Proteomes" id="UP001150569"/>
    </source>
</evidence>
<evidence type="ECO:0000256" key="2">
    <source>
        <dbReference type="SAM" id="MobiDB-lite"/>
    </source>
</evidence>
<dbReference type="EMBL" id="JANBPT010000120">
    <property type="protein sequence ID" value="KAJ1927387.1"/>
    <property type="molecule type" value="Genomic_DNA"/>
</dbReference>
<dbReference type="PANTHER" id="PTHR40633:SF5">
    <property type="entry name" value="ANCHORED PROTEIN, PUTATIVE (AFU_ORTHOLOGUE AFUA_8G04370)-RELATED"/>
    <property type="match status" value="1"/>
</dbReference>
<organism evidence="5 6">
    <name type="scientific">Tieghemiomyces parasiticus</name>
    <dbReference type="NCBI Taxonomy" id="78921"/>
    <lineage>
        <taxon>Eukaryota</taxon>
        <taxon>Fungi</taxon>
        <taxon>Fungi incertae sedis</taxon>
        <taxon>Zoopagomycota</taxon>
        <taxon>Kickxellomycotina</taxon>
        <taxon>Dimargaritomycetes</taxon>
        <taxon>Dimargaritales</taxon>
        <taxon>Dimargaritaceae</taxon>
        <taxon>Tieghemiomyces</taxon>
    </lineage>
</organism>
<gene>
    <name evidence="5" type="ORF">IWQ60_002974</name>
</gene>
<dbReference type="PANTHER" id="PTHR40633">
    <property type="entry name" value="MATRIX PROTEIN, PUTATIVE (AFU_ORTHOLOGUE AFUA_8G05410)-RELATED"/>
    <property type="match status" value="1"/>
</dbReference>
<protein>
    <recommendedName>
        <fullName evidence="4">Yeast cell wall synthesis Kre9/Knh1-like N-terminal domain-containing protein</fullName>
    </recommendedName>
</protein>
<keyword evidence="1 3" id="KW-0732">Signal</keyword>
<evidence type="ECO:0000256" key="1">
    <source>
        <dbReference type="ARBA" id="ARBA00022729"/>
    </source>
</evidence>
<feature type="domain" description="Yeast cell wall synthesis Kre9/Knh1-like N-terminal" evidence="4">
    <location>
        <begin position="29"/>
        <end position="119"/>
    </location>
</feature>
<evidence type="ECO:0000259" key="4">
    <source>
        <dbReference type="Pfam" id="PF10342"/>
    </source>
</evidence>
<reference evidence="5" key="1">
    <citation type="submission" date="2022-07" db="EMBL/GenBank/DDBJ databases">
        <title>Phylogenomic reconstructions and comparative analyses of Kickxellomycotina fungi.</title>
        <authorList>
            <person name="Reynolds N.K."/>
            <person name="Stajich J.E."/>
            <person name="Barry K."/>
            <person name="Grigoriev I.V."/>
            <person name="Crous P."/>
            <person name="Smith M.E."/>
        </authorList>
    </citation>
    <scope>NUCLEOTIDE SEQUENCE</scope>
    <source>
        <strain evidence="5">RSA 861</strain>
    </source>
</reference>
<proteinExistence type="predicted"/>
<dbReference type="PROSITE" id="PS51257">
    <property type="entry name" value="PROKAR_LIPOPROTEIN"/>
    <property type="match status" value="1"/>
</dbReference>
<dbReference type="InterPro" id="IPR052982">
    <property type="entry name" value="SRP1/TIP1-like"/>
</dbReference>
<feature type="region of interest" description="Disordered" evidence="2">
    <location>
        <begin position="123"/>
        <end position="206"/>
    </location>
</feature>
<feature type="compositionally biased region" description="Low complexity" evidence="2">
    <location>
        <begin position="134"/>
        <end position="147"/>
    </location>
</feature>